<feature type="transmembrane region" description="Helical" evidence="2">
    <location>
        <begin position="205"/>
        <end position="223"/>
    </location>
</feature>
<comment type="caution">
    <text evidence="5">The sequence shown here is derived from an EMBL/GenBank/DDBJ whole genome shotgun (WGS) entry which is preliminary data.</text>
</comment>
<keyword evidence="2" id="KW-1133">Transmembrane helix</keyword>
<evidence type="ECO:0000313" key="6">
    <source>
        <dbReference type="Proteomes" id="UP000231926"/>
    </source>
</evidence>
<reference evidence="5 6" key="1">
    <citation type="submission" date="2017-07" db="EMBL/GenBank/DDBJ databases">
        <title>Leptospira spp. isolated from tropical soils.</title>
        <authorList>
            <person name="Thibeaux R."/>
            <person name="Iraola G."/>
            <person name="Ferres I."/>
            <person name="Bierque E."/>
            <person name="Girault D."/>
            <person name="Soupe-Gilbert M.-E."/>
            <person name="Picardeau M."/>
            <person name="Goarant C."/>
        </authorList>
    </citation>
    <scope>NUCLEOTIDE SEQUENCE [LARGE SCALE GENOMIC DNA]</scope>
    <source>
        <strain evidence="5 6">FH4-C-A2</strain>
    </source>
</reference>
<gene>
    <name evidence="5" type="ORF">CH362_11110</name>
</gene>
<feature type="chain" id="PRO_5014987369" description="TPM domain-containing protein" evidence="3">
    <location>
        <begin position="19"/>
        <end position="298"/>
    </location>
</feature>
<dbReference type="Pfam" id="PF04536">
    <property type="entry name" value="TPM_phosphatase"/>
    <property type="match status" value="1"/>
</dbReference>
<keyword evidence="3" id="KW-0732">Signal</keyword>
<dbReference type="Proteomes" id="UP000231926">
    <property type="component" value="Unassembled WGS sequence"/>
</dbReference>
<feature type="signal peptide" evidence="3">
    <location>
        <begin position="1"/>
        <end position="18"/>
    </location>
</feature>
<feature type="compositionally biased region" description="Low complexity" evidence="1">
    <location>
        <begin position="258"/>
        <end position="282"/>
    </location>
</feature>
<keyword evidence="2" id="KW-0812">Transmembrane</keyword>
<keyword evidence="2" id="KW-0472">Membrane</keyword>
<feature type="domain" description="TPM" evidence="4">
    <location>
        <begin position="30"/>
        <end position="151"/>
    </location>
</feature>
<protein>
    <recommendedName>
        <fullName evidence="4">TPM domain-containing protein</fullName>
    </recommendedName>
</protein>
<evidence type="ECO:0000256" key="1">
    <source>
        <dbReference type="SAM" id="MobiDB-lite"/>
    </source>
</evidence>
<evidence type="ECO:0000256" key="2">
    <source>
        <dbReference type="SAM" id="Phobius"/>
    </source>
</evidence>
<feature type="region of interest" description="Disordered" evidence="1">
    <location>
        <begin position="253"/>
        <end position="298"/>
    </location>
</feature>
<feature type="transmembrane region" description="Helical" evidence="2">
    <location>
        <begin position="229"/>
        <end position="246"/>
    </location>
</feature>
<accession>A0A2M9YBP5</accession>
<dbReference type="RefSeq" id="WP_100710424.1">
    <property type="nucleotide sequence ID" value="NZ_NPDR01000004.1"/>
</dbReference>
<name>A0A2M9YBP5_9LEPT</name>
<evidence type="ECO:0000259" key="4">
    <source>
        <dbReference type="Pfam" id="PF04536"/>
    </source>
</evidence>
<evidence type="ECO:0000313" key="5">
    <source>
        <dbReference type="EMBL" id="PJZ48985.1"/>
    </source>
</evidence>
<dbReference type="EMBL" id="NPDR01000004">
    <property type="protein sequence ID" value="PJZ48985.1"/>
    <property type="molecule type" value="Genomic_DNA"/>
</dbReference>
<dbReference type="PANTHER" id="PTHR30373">
    <property type="entry name" value="UPF0603 PROTEIN YGCG"/>
    <property type="match status" value="1"/>
</dbReference>
<proteinExistence type="predicted"/>
<dbReference type="AlphaFoldDB" id="A0A2M9YBP5"/>
<feature type="transmembrane region" description="Helical" evidence="2">
    <location>
        <begin position="180"/>
        <end position="198"/>
    </location>
</feature>
<evidence type="ECO:0000256" key="3">
    <source>
        <dbReference type="SAM" id="SignalP"/>
    </source>
</evidence>
<dbReference type="InterPro" id="IPR007621">
    <property type="entry name" value="TPM_dom"/>
</dbReference>
<keyword evidence="6" id="KW-1185">Reference proteome</keyword>
<dbReference type="OrthoDB" id="9810918at2"/>
<organism evidence="5 6">
    <name type="scientific">Leptospira saintgironsiae</name>
    <dbReference type="NCBI Taxonomy" id="2023183"/>
    <lineage>
        <taxon>Bacteria</taxon>
        <taxon>Pseudomonadati</taxon>
        <taxon>Spirochaetota</taxon>
        <taxon>Spirochaetia</taxon>
        <taxon>Leptospirales</taxon>
        <taxon>Leptospiraceae</taxon>
        <taxon>Leptospira</taxon>
    </lineage>
</organism>
<dbReference type="Gene3D" id="3.10.310.50">
    <property type="match status" value="1"/>
</dbReference>
<feature type="compositionally biased region" description="Gly residues" evidence="1">
    <location>
        <begin position="283"/>
        <end position="298"/>
    </location>
</feature>
<sequence>MRRYLFLPILLFCSGIFADQVPIPKLEHRVTDLTSTLSQEEVSNLENKLKTFEKRKGSQVVLVIIPTTGDETIEQYSIRLAEDWKIGRKGTADGVIFLVAKDDRKMRFEIGRGLEGAIPDVVSKRIQLEYVRPLFKEGKYFDGIDQGIEKILGLIDGEQLPEPSSTSYESSSGTAEDDNFGLYIGALVIIGIAIGFLFKKLFSLLQAGLATYFGYLAGGFLGFSLEVMLPLLVIFFILLCIIYIAAKNPGSGGGSGWSGSSWSSYSSSDSGWSSSSSSSDSFSGGGGDFSGGGSSSDW</sequence>
<dbReference type="PANTHER" id="PTHR30373:SF2">
    <property type="entry name" value="UPF0603 PROTEIN YGCG"/>
    <property type="match status" value="1"/>
</dbReference>